<dbReference type="EMBL" id="JAFREP010000026">
    <property type="protein sequence ID" value="MBO1321682.1"/>
    <property type="molecule type" value="Genomic_DNA"/>
</dbReference>
<keyword evidence="2" id="KW-0472">Membrane</keyword>
<sequence>MKKNSLKLDPQLSIVIGIFAISGLLVYFINKQAGTVWQDFALVLNNTFMNILIFGILLTWLEKKRRRRHINRGYLEQLEDFRFWRSEEGVWRKVGILRRLRNLEAQLPDLSGIEMENAMMESWDLTDLRLNHANFTNAFLWQSDVSRTSFERGIMERVYLENVTMDGTNFDKVYMVMADLREACGKKAQFMCTNLEMSIFNGARLEDCSFEGANLEKATFEGAVLKDCMFYHAHLVDCNFKDADLQGADFRQTDLSGCSNLSYAQLEQAMIDETTKLPLELHAEQEDLLKKMKQQNHGPVRAHFDNNVPHYRSKPNLQDHRRSRTILDHF</sequence>
<dbReference type="PANTHER" id="PTHR14136:SF17">
    <property type="entry name" value="BTB_POZ DOMAIN-CONTAINING PROTEIN KCTD9"/>
    <property type="match status" value="1"/>
</dbReference>
<dbReference type="RefSeq" id="WP_207861655.1">
    <property type="nucleotide sequence ID" value="NZ_JAFREP010000026.1"/>
</dbReference>
<dbReference type="PANTHER" id="PTHR14136">
    <property type="entry name" value="BTB_POZ DOMAIN-CONTAINING PROTEIN KCTD9"/>
    <property type="match status" value="1"/>
</dbReference>
<reference evidence="3" key="1">
    <citation type="submission" date="2021-03" db="EMBL/GenBank/DDBJ databases">
        <authorList>
            <person name="Wang G."/>
        </authorList>
    </citation>
    <scope>NUCLEOTIDE SEQUENCE</scope>
    <source>
        <strain evidence="3">KCTC 12899</strain>
    </source>
</reference>
<name>A0A8J7Q6X4_9BACT</name>
<keyword evidence="4" id="KW-1185">Reference proteome</keyword>
<dbReference type="Proteomes" id="UP000664417">
    <property type="component" value="Unassembled WGS sequence"/>
</dbReference>
<organism evidence="3 4">
    <name type="scientific">Acanthopleuribacter pedis</name>
    <dbReference type="NCBI Taxonomy" id="442870"/>
    <lineage>
        <taxon>Bacteria</taxon>
        <taxon>Pseudomonadati</taxon>
        <taxon>Acidobacteriota</taxon>
        <taxon>Holophagae</taxon>
        <taxon>Acanthopleuribacterales</taxon>
        <taxon>Acanthopleuribacteraceae</taxon>
        <taxon>Acanthopleuribacter</taxon>
    </lineage>
</organism>
<dbReference type="Gene3D" id="2.160.20.80">
    <property type="entry name" value="E3 ubiquitin-protein ligase SopA"/>
    <property type="match status" value="1"/>
</dbReference>
<accession>A0A8J7Q6X4</accession>
<gene>
    <name evidence="3" type="ORF">J3U88_24600</name>
</gene>
<keyword evidence="2" id="KW-0812">Transmembrane</keyword>
<comment type="caution">
    <text evidence="3">The sequence shown here is derived from an EMBL/GenBank/DDBJ whole genome shotgun (WGS) entry which is preliminary data.</text>
</comment>
<evidence type="ECO:0000313" key="3">
    <source>
        <dbReference type="EMBL" id="MBO1321682.1"/>
    </source>
</evidence>
<dbReference type="InterPro" id="IPR001646">
    <property type="entry name" value="5peptide_repeat"/>
</dbReference>
<feature type="region of interest" description="Disordered" evidence="1">
    <location>
        <begin position="294"/>
        <end position="330"/>
    </location>
</feature>
<keyword evidence="2" id="KW-1133">Transmembrane helix</keyword>
<feature type="transmembrane region" description="Helical" evidence="2">
    <location>
        <begin position="12"/>
        <end position="29"/>
    </location>
</feature>
<dbReference type="InterPro" id="IPR051082">
    <property type="entry name" value="Pentapeptide-BTB/POZ_domain"/>
</dbReference>
<dbReference type="Pfam" id="PF13599">
    <property type="entry name" value="Pentapeptide_4"/>
    <property type="match status" value="1"/>
</dbReference>
<evidence type="ECO:0000256" key="2">
    <source>
        <dbReference type="SAM" id="Phobius"/>
    </source>
</evidence>
<proteinExistence type="predicted"/>
<feature type="transmembrane region" description="Helical" evidence="2">
    <location>
        <begin position="41"/>
        <end position="61"/>
    </location>
</feature>
<dbReference type="SUPFAM" id="SSF141571">
    <property type="entry name" value="Pentapeptide repeat-like"/>
    <property type="match status" value="1"/>
</dbReference>
<dbReference type="AlphaFoldDB" id="A0A8J7Q6X4"/>
<protein>
    <submittedName>
        <fullName evidence="3">Pentapeptide repeat-containing protein</fullName>
    </submittedName>
</protein>
<evidence type="ECO:0000313" key="4">
    <source>
        <dbReference type="Proteomes" id="UP000664417"/>
    </source>
</evidence>
<feature type="compositionally biased region" description="Basic and acidic residues" evidence="1">
    <location>
        <begin position="317"/>
        <end position="330"/>
    </location>
</feature>
<evidence type="ECO:0000256" key="1">
    <source>
        <dbReference type="SAM" id="MobiDB-lite"/>
    </source>
</evidence>